<dbReference type="Proteomes" id="UP000499080">
    <property type="component" value="Unassembled WGS sequence"/>
</dbReference>
<sequence length="102" mass="11633">MKQKIDLLLTSGNHGISSQRVNFMGYSEYTDDFLLRNYFVSPKVYVIVRFAQVATRQFYQLSVLKDDGRSVEGYCAYPSSRFQTGTSSAVFPREFHSPSSVL</sequence>
<gene>
    <name evidence="1" type="ORF">AVEN_194839_1</name>
</gene>
<evidence type="ECO:0000313" key="2">
    <source>
        <dbReference type="Proteomes" id="UP000499080"/>
    </source>
</evidence>
<organism evidence="1 2">
    <name type="scientific">Araneus ventricosus</name>
    <name type="common">Orbweaver spider</name>
    <name type="synonym">Epeira ventricosa</name>
    <dbReference type="NCBI Taxonomy" id="182803"/>
    <lineage>
        <taxon>Eukaryota</taxon>
        <taxon>Metazoa</taxon>
        <taxon>Ecdysozoa</taxon>
        <taxon>Arthropoda</taxon>
        <taxon>Chelicerata</taxon>
        <taxon>Arachnida</taxon>
        <taxon>Araneae</taxon>
        <taxon>Araneomorphae</taxon>
        <taxon>Entelegynae</taxon>
        <taxon>Araneoidea</taxon>
        <taxon>Araneidae</taxon>
        <taxon>Araneus</taxon>
    </lineage>
</organism>
<comment type="caution">
    <text evidence="1">The sequence shown here is derived from an EMBL/GenBank/DDBJ whole genome shotgun (WGS) entry which is preliminary data.</text>
</comment>
<evidence type="ECO:0000313" key="1">
    <source>
        <dbReference type="EMBL" id="GBL86584.1"/>
    </source>
</evidence>
<dbReference type="AlphaFoldDB" id="A0A4Y2B693"/>
<accession>A0A4Y2B693</accession>
<proteinExistence type="predicted"/>
<protein>
    <submittedName>
        <fullName evidence="1">Uncharacterized protein</fullName>
    </submittedName>
</protein>
<keyword evidence="2" id="KW-1185">Reference proteome</keyword>
<name>A0A4Y2B693_ARAVE</name>
<reference evidence="1 2" key="1">
    <citation type="journal article" date="2019" name="Sci. Rep.">
        <title>Orb-weaving spider Araneus ventricosus genome elucidates the spidroin gene catalogue.</title>
        <authorList>
            <person name="Kono N."/>
            <person name="Nakamura H."/>
            <person name="Ohtoshi R."/>
            <person name="Moran D.A.P."/>
            <person name="Shinohara A."/>
            <person name="Yoshida Y."/>
            <person name="Fujiwara M."/>
            <person name="Mori M."/>
            <person name="Tomita M."/>
            <person name="Arakawa K."/>
        </authorList>
    </citation>
    <scope>NUCLEOTIDE SEQUENCE [LARGE SCALE GENOMIC DNA]</scope>
</reference>
<dbReference type="EMBL" id="BGPR01000049">
    <property type="protein sequence ID" value="GBL86584.1"/>
    <property type="molecule type" value="Genomic_DNA"/>
</dbReference>